<name>A0ABP6VUW0_9ACTN</name>
<keyword evidence="2" id="KW-1185">Reference proteome</keyword>
<evidence type="ECO:0000313" key="1">
    <source>
        <dbReference type="EMBL" id="GAA3540117.1"/>
    </source>
</evidence>
<dbReference type="EMBL" id="BAABDQ010000003">
    <property type="protein sequence ID" value="GAA3540117.1"/>
    <property type="molecule type" value="Genomic_DNA"/>
</dbReference>
<proteinExistence type="predicted"/>
<protein>
    <submittedName>
        <fullName evidence="1">Uncharacterized protein</fullName>
    </submittedName>
</protein>
<evidence type="ECO:0000313" key="2">
    <source>
        <dbReference type="Proteomes" id="UP001500630"/>
    </source>
</evidence>
<dbReference type="Proteomes" id="UP001500630">
    <property type="component" value="Unassembled WGS sequence"/>
</dbReference>
<reference evidence="2" key="1">
    <citation type="journal article" date="2019" name="Int. J. Syst. Evol. Microbiol.">
        <title>The Global Catalogue of Microorganisms (GCM) 10K type strain sequencing project: providing services to taxonomists for standard genome sequencing and annotation.</title>
        <authorList>
            <consortium name="The Broad Institute Genomics Platform"/>
            <consortium name="The Broad Institute Genome Sequencing Center for Infectious Disease"/>
            <person name="Wu L."/>
            <person name="Ma J."/>
        </authorList>
    </citation>
    <scope>NUCLEOTIDE SEQUENCE [LARGE SCALE GENOMIC DNA]</scope>
    <source>
        <strain evidence="2">JCM 17326</strain>
    </source>
</reference>
<organism evidence="1 2">
    <name type="scientific">Nonomuraea rosea</name>
    <dbReference type="NCBI Taxonomy" id="638574"/>
    <lineage>
        <taxon>Bacteria</taxon>
        <taxon>Bacillati</taxon>
        <taxon>Actinomycetota</taxon>
        <taxon>Actinomycetes</taxon>
        <taxon>Streptosporangiales</taxon>
        <taxon>Streptosporangiaceae</taxon>
        <taxon>Nonomuraea</taxon>
    </lineage>
</organism>
<sequence length="52" mass="5681">MFEAVDPRTGQVSSRIADIGIGGEPLVTREHLEMMAAVPVDGRTKFLRPGDR</sequence>
<accession>A0ABP6VUW0</accession>
<gene>
    <name evidence="1" type="ORF">GCM10022419_020240</name>
</gene>
<comment type="caution">
    <text evidence="1">The sequence shown here is derived from an EMBL/GenBank/DDBJ whole genome shotgun (WGS) entry which is preliminary data.</text>
</comment>